<dbReference type="Proteomes" id="UP000183104">
    <property type="component" value="Unassembled WGS sequence"/>
</dbReference>
<organism evidence="2 3">
    <name type="scientific">Thiohalorhabdus denitrificans</name>
    <dbReference type="NCBI Taxonomy" id="381306"/>
    <lineage>
        <taxon>Bacteria</taxon>
        <taxon>Pseudomonadati</taxon>
        <taxon>Pseudomonadota</taxon>
        <taxon>Gammaproteobacteria</taxon>
        <taxon>Thiohalorhabdales</taxon>
        <taxon>Thiohalorhabdaceae</taxon>
        <taxon>Thiohalorhabdus</taxon>
    </lineage>
</organism>
<name>A0A0N8PNE4_9GAMM</name>
<dbReference type="STRING" id="381306.AN478_01485"/>
<feature type="region of interest" description="Disordered" evidence="1">
    <location>
        <begin position="59"/>
        <end position="78"/>
    </location>
</feature>
<dbReference type="EMBL" id="FMUN01000004">
    <property type="protein sequence ID" value="SCY21970.1"/>
    <property type="molecule type" value="Genomic_DNA"/>
</dbReference>
<evidence type="ECO:0000313" key="2">
    <source>
        <dbReference type="EMBL" id="SCY21970.1"/>
    </source>
</evidence>
<dbReference type="AlphaFoldDB" id="A0A0N8PNE4"/>
<sequence>MDKHPRKTAGWRAVPRTGLVLVVLAMGEAAPAGDIGLRYQGTLGTEQHTGRLSFFVGEDRLPDDLAPPQPQAGHPFPVRSEPLVALPVYRQGAYLATLPREPRDPSGNPVGATPIRCGGSSDPCGPARATLPIPALSGRLPFSRPFAEYR</sequence>
<accession>A0A0N8PNE4</accession>
<dbReference type="RefSeq" id="WP_054964858.1">
    <property type="nucleotide sequence ID" value="NZ_FMUN01000004.1"/>
</dbReference>
<reference evidence="3" key="1">
    <citation type="submission" date="2016-10" db="EMBL/GenBank/DDBJ databases">
        <authorList>
            <person name="Varghese N."/>
        </authorList>
    </citation>
    <scope>NUCLEOTIDE SEQUENCE [LARGE SCALE GENOMIC DNA]</scope>
    <source>
        <strain evidence="3">HL 19</strain>
    </source>
</reference>
<keyword evidence="3" id="KW-1185">Reference proteome</keyword>
<proteinExistence type="predicted"/>
<protein>
    <submittedName>
        <fullName evidence="2">Uncharacterized protein</fullName>
    </submittedName>
</protein>
<gene>
    <name evidence="2" type="ORF">SAMN05661077_1487</name>
</gene>
<evidence type="ECO:0000256" key="1">
    <source>
        <dbReference type="SAM" id="MobiDB-lite"/>
    </source>
</evidence>
<feature type="region of interest" description="Disordered" evidence="1">
    <location>
        <begin position="97"/>
        <end position="123"/>
    </location>
</feature>
<evidence type="ECO:0000313" key="3">
    <source>
        <dbReference type="Proteomes" id="UP000183104"/>
    </source>
</evidence>